<reference evidence="6 7" key="1">
    <citation type="journal article" date="2018" name="Front. Microbiol.">
        <title>Prospects for Fungal Bioremediation of Acidic Radioactive Waste Sites: Characterization and Genome Sequence of Rhodotorula taiwanensis MD1149.</title>
        <authorList>
            <person name="Tkavc R."/>
            <person name="Matrosova V.Y."/>
            <person name="Grichenko O.E."/>
            <person name="Gostincar C."/>
            <person name="Volpe R.P."/>
            <person name="Klimenkova P."/>
            <person name="Gaidamakova E.K."/>
            <person name="Zhou C.E."/>
            <person name="Stewart B.J."/>
            <person name="Lyman M.G."/>
            <person name="Malfatti S.A."/>
            <person name="Rubinfeld B."/>
            <person name="Courtot M."/>
            <person name="Singh J."/>
            <person name="Dalgard C.L."/>
            <person name="Hamilton T."/>
            <person name="Frey K.G."/>
            <person name="Gunde-Cimerman N."/>
            <person name="Dugan L."/>
            <person name="Daly M.J."/>
        </authorList>
    </citation>
    <scope>NUCLEOTIDE SEQUENCE [LARGE SCALE GENOMIC DNA]</scope>
    <source>
        <strain evidence="6 7">MD1149</strain>
    </source>
</reference>
<dbReference type="GO" id="GO:0045719">
    <property type="term" value="P:negative regulation of glycogen biosynthetic process"/>
    <property type="evidence" value="ECO:0007669"/>
    <property type="project" value="TreeGrafter"/>
</dbReference>
<accession>A0A2S5BGF8</accession>
<evidence type="ECO:0000256" key="4">
    <source>
        <dbReference type="RuleBase" id="RU000304"/>
    </source>
</evidence>
<dbReference type="PANTHER" id="PTHR24346:SF72">
    <property type="entry name" value="CAMK PROTEIN KINASE"/>
    <property type="match status" value="1"/>
</dbReference>
<keyword evidence="7" id="KW-1185">Reference proteome</keyword>
<feature type="domain" description="Protein kinase" evidence="5">
    <location>
        <begin position="21"/>
        <end position="348"/>
    </location>
</feature>
<dbReference type="InterPro" id="IPR011009">
    <property type="entry name" value="Kinase-like_dom_sf"/>
</dbReference>
<dbReference type="PANTHER" id="PTHR24346">
    <property type="entry name" value="MAP/MICROTUBULE AFFINITY-REGULATING KINASE"/>
    <property type="match status" value="1"/>
</dbReference>
<evidence type="ECO:0000313" key="6">
    <source>
        <dbReference type="EMBL" id="POY75854.1"/>
    </source>
</evidence>
<keyword evidence="1 3" id="KW-0547">Nucleotide-binding</keyword>
<dbReference type="PROSITE" id="PS00108">
    <property type="entry name" value="PROTEIN_KINASE_ST"/>
    <property type="match status" value="1"/>
</dbReference>
<dbReference type="EMBL" id="PJQD01000009">
    <property type="protein sequence ID" value="POY75854.1"/>
    <property type="molecule type" value="Genomic_DNA"/>
</dbReference>
<sequence>MGFAAFPSTYETLSPFLHERFVLLEEIGVGGSGFVLKVQRRQDERIFAAKLIARERIARSALIRTSRWGSVPPGFEAEADGTLVVPVEAWAMRRVAHPNVCSFEELFADETFYYLIMEHHGTSWQTSPSLPISLPPTPPITPPGNYLDLSPSAAQSAPSFLAPRAPCQAPPLLRRSSSDLFEAVERHRHFSEHLARHIFRQIVAAVCDLARAGILHRDVKDENITLAEDTLQVKLVDFGSCVLFNPQGPPPMQAGRRFYGTWTYAAPEVFTGEAYEMFPAEIWSLGVLLHVLLTGENPFTSAADARQGRRMQGKVELSAVASDLIDRCLTVDSRQRISLAELASHSWVSGMQWAGAPAA</sequence>
<dbReference type="Gene3D" id="1.10.510.10">
    <property type="entry name" value="Transferase(Phosphotransferase) domain 1"/>
    <property type="match status" value="1"/>
</dbReference>
<dbReference type="InterPro" id="IPR008271">
    <property type="entry name" value="Ser/Thr_kinase_AS"/>
</dbReference>
<comment type="similarity">
    <text evidence="4">Belongs to the protein kinase superfamily.</text>
</comment>
<dbReference type="STRING" id="741276.A0A2S5BGF8"/>
<dbReference type="GO" id="GO:0005524">
    <property type="term" value="F:ATP binding"/>
    <property type="evidence" value="ECO:0007669"/>
    <property type="project" value="UniProtKB-UniRule"/>
</dbReference>
<keyword evidence="4" id="KW-0723">Serine/threonine-protein kinase</keyword>
<keyword evidence="4" id="KW-0418">Kinase</keyword>
<name>A0A2S5BGF8_9BASI</name>
<dbReference type="GO" id="GO:0005829">
    <property type="term" value="C:cytosol"/>
    <property type="evidence" value="ECO:0007669"/>
    <property type="project" value="TreeGrafter"/>
</dbReference>
<dbReference type="GO" id="GO:0035556">
    <property type="term" value="P:intracellular signal transduction"/>
    <property type="evidence" value="ECO:0007669"/>
    <property type="project" value="TreeGrafter"/>
</dbReference>
<dbReference type="Gene3D" id="3.30.200.20">
    <property type="entry name" value="Phosphorylase Kinase, domain 1"/>
    <property type="match status" value="1"/>
</dbReference>
<protein>
    <recommendedName>
        <fullName evidence="5">Protein kinase domain-containing protein</fullName>
    </recommendedName>
</protein>
<evidence type="ECO:0000313" key="7">
    <source>
        <dbReference type="Proteomes" id="UP000237144"/>
    </source>
</evidence>
<evidence type="ECO:0000256" key="2">
    <source>
        <dbReference type="ARBA" id="ARBA00022840"/>
    </source>
</evidence>
<proteinExistence type="inferred from homology"/>
<dbReference type="InterPro" id="IPR017441">
    <property type="entry name" value="Protein_kinase_ATP_BS"/>
</dbReference>
<dbReference type="AlphaFoldDB" id="A0A2S5BGF8"/>
<gene>
    <name evidence="6" type="ORF">BMF94_0936</name>
</gene>
<dbReference type="PROSITE" id="PS00107">
    <property type="entry name" value="PROTEIN_KINASE_ATP"/>
    <property type="match status" value="1"/>
</dbReference>
<keyword evidence="4" id="KW-0808">Transferase</keyword>
<organism evidence="6 7">
    <name type="scientific">Rhodotorula taiwanensis</name>
    <dbReference type="NCBI Taxonomy" id="741276"/>
    <lineage>
        <taxon>Eukaryota</taxon>
        <taxon>Fungi</taxon>
        <taxon>Dikarya</taxon>
        <taxon>Basidiomycota</taxon>
        <taxon>Pucciniomycotina</taxon>
        <taxon>Microbotryomycetes</taxon>
        <taxon>Sporidiobolales</taxon>
        <taxon>Sporidiobolaceae</taxon>
        <taxon>Rhodotorula</taxon>
    </lineage>
</organism>
<dbReference type="SMART" id="SM00220">
    <property type="entry name" value="S_TKc"/>
    <property type="match status" value="1"/>
</dbReference>
<dbReference type="InterPro" id="IPR000719">
    <property type="entry name" value="Prot_kinase_dom"/>
</dbReference>
<dbReference type="OrthoDB" id="10252171at2759"/>
<evidence type="ECO:0000256" key="3">
    <source>
        <dbReference type="PROSITE-ProRule" id="PRU10141"/>
    </source>
</evidence>
<feature type="binding site" evidence="3">
    <location>
        <position position="50"/>
    </location>
    <ligand>
        <name>ATP</name>
        <dbReference type="ChEBI" id="CHEBI:30616"/>
    </ligand>
</feature>
<dbReference type="Proteomes" id="UP000237144">
    <property type="component" value="Unassembled WGS sequence"/>
</dbReference>
<keyword evidence="2 3" id="KW-0067">ATP-binding</keyword>
<dbReference type="GO" id="GO:0004674">
    <property type="term" value="F:protein serine/threonine kinase activity"/>
    <property type="evidence" value="ECO:0007669"/>
    <property type="project" value="UniProtKB-KW"/>
</dbReference>
<dbReference type="SUPFAM" id="SSF56112">
    <property type="entry name" value="Protein kinase-like (PK-like)"/>
    <property type="match status" value="1"/>
</dbReference>
<dbReference type="PROSITE" id="PS50011">
    <property type="entry name" value="PROTEIN_KINASE_DOM"/>
    <property type="match status" value="1"/>
</dbReference>
<dbReference type="Pfam" id="PF00069">
    <property type="entry name" value="Pkinase"/>
    <property type="match status" value="1"/>
</dbReference>
<evidence type="ECO:0000259" key="5">
    <source>
        <dbReference type="PROSITE" id="PS50011"/>
    </source>
</evidence>
<comment type="caution">
    <text evidence="6">The sequence shown here is derived from an EMBL/GenBank/DDBJ whole genome shotgun (WGS) entry which is preliminary data.</text>
</comment>
<dbReference type="GO" id="GO:0005634">
    <property type="term" value="C:nucleus"/>
    <property type="evidence" value="ECO:0007669"/>
    <property type="project" value="TreeGrafter"/>
</dbReference>
<evidence type="ECO:0000256" key="1">
    <source>
        <dbReference type="ARBA" id="ARBA00022741"/>
    </source>
</evidence>